<proteinExistence type="predicted"/>
<evidence type="ECO:0000313" key="1">
    <source>
        <dbReference type="EMBL" id="MBU5673237.1"/>
    </source>
</evidence>
<organism evidence="1 2">
    <name type="scientific">Paenibacillus brevis</name>
    <dbReference type="NCBI Taxonomy" id="2841508"/>
    <lineage>
        <taxon>Bacteria</taxon>
        <taxon>Bacillati</taxon>
        <taxon>Bacillota</taxon>
        <taxon>Bacilli</taxon>
        <taxon>Bacillales</taxon>
        <taxon>Paenibacillaceae</taxon>
        <taxon>Paenibacillus</taxon>
    </lineage>
</organism>
<sequence>MKEGDVVEIVHRCGRHILGEEPEIYEIGERHTIQSVVRARIRDSNGRCLISDEPALILKQGTNMAVPISAVKLVL</sequence>
<gene>
    <name evidence="1" type="ORF">KQJ23_15520</name>
</gene>
<dbReference type="RefSeq" id="WP_216479789.1">
    <property type="nucleotide sequence ID" value="NZ_JAHLQJ010000013.1"/>
</dbReference>
<dbReference type="Proteomes" id="UP000743001">
    <property type="component" value="Unassembled WGS sequence"/>
</dbReference>
<keyword evidence="2" id="KW-1185">Reference proteome</keyword>
<reference evidence="1 2" key="1">
    <citation type="submission" date="2021-06" db="EMBL/GenBank/DDBJ databases">
        <authorList>
            <person name="Sun Q."/>
            <person name="Li D."/>
        </authorList>
    </citation>
    <scope>NUCLEOTIDE SEQUENCE [LARGE SCALE GENOMIC DNA]</scope>
    <source>
        <strain evidence="1 2">MSJ-6</strain>
    </source>
</reference>
<name>A0ABS6FSM6_9BACL</name>
<protein>
    <recommendedName>
        <fullName evidence="3">Ferrous iron transport protein A</fullName>
    </recommendedName>
</protein>
<comment type="caution">
    <text evidence="1">The sequence shown here is derived from an EMBL/GenBank/DDBJ whole genome shotgun (WGS) entry which is preliminary data.</text>
</comment>
<evidence type="ECO:0008006" key="3">
    <source>
        <dbReference type="Google" id="ProtNLM"/>
    </source>
</evidence>
<accession>A0ABS6FSM6</accession>
<dbReference type="EMBL" id="JAHLQJ010000013">
    <property type="protein sequence ID" value="MBU5673237.1"/>
    <property type="molecule type" value="Genomic_DNA"/>
</dbReference>
<evidence type="ECO:0000313" key="2">
    <source>
        <dbReference type="Proteomes" id="UP000743001"/>
    </source>
</evidence>